<dbReference type="PANTHER" id="PTHR33050">
    <property type="entry name" value="REVERSE TRANSCRIPTASE DOMAIN-CONTAINING PROTEIN"/>
    <property type="match status" value="1"/>
</dbReference>
<feature type="domain" description="Reverse transcriptase" evidence="3">
    <location>
        <begin position="412"/>
        <end position="550"/>
    </location>
</feature>
<organism evidence="4 5">
    <name type="scientific">Acropora cervicornis</name>
    <name type="common">Staghorn coral</name>
    <dbReference type="NCBI Taxonomy" id="6130"/>
    <lineage>
        <taxon>Eukaryota</taxon>
        <taxon>Metazoa</taxon>
        <taxon>Cnidaria</taxon>
        <taxon>Anthozoa</taxon>
        <taxon>Hexacorallia</taxon>
        <taxon>Scleractinia</taxon>
        <taxon>Astrocoeniina</taxon>
        <taxon>Acroporidae</taxon>
        <taxon>Acropora</taxon>
    </lineage>
</organism>
<dbReference type="Gene3D" id="3.10.10.10">
    <property type="entry name" value="HIV Type 1 Reverse Transcriptase, subunit A, domain 1"/>
    <property type="match status" value="1"/>
</dbReference>
<accession>A0AAD9V6B0</accession>
<comment type="caution">
    <text evidence="4">The sequence shown here is derived from an EMBL/GenBank/DDBJ whole genome shotgun (WGS) entry which is preliminary data.</text>
</comment>
<evidence type="ECO:0000256" key="1">
    <source>
        <dbReference type="SAM" id="Coils"/>
    </source>
</evidence>
<feature type="coiled-coil region" evidence="1">
    <location>
        <begin position="71"/>
        <end position="105"/>
    </location>
</feature>
<name>A0AAD9V6B0_ACRCE</name>
<dbReference type="InterPro" id="IPR000477">
    <property type="entry name" value="RT_dom"/>
</dbReference>
<dbReference type="PANTHER" id="PTHR33050:SF7">
    <property type="entry name" value="RIBONUCLEASE H"/>
    <property type="match status" value="1"/>
</dbReference>
<dbReference type="CDD" id="cd03714">
    <property type="entry name" value="RT_DIRS1"/>
    <property type="match status" value="1"/>
</dbReference>
<dbReference type="Pfam" id="PF00078">
    <property type="entry name" value="RVT_1"/>
    <property type="match status" value="1"/>
</dbReference>
<feature type="compositionally biased region" description="Low complexity" evidence="2">
    <location>
        <begin position="31"/>
        <end position="64"/>
    </location>
</feature>
<evidence type="ECO:0000256" key="2">
    <source>
        <dbReference type="SAM" id="MobiDB-lite"/>
    </source>
</evidence>
<evidence type="ECO:0000313" key="5">
    <source>
        <dbReference type="Proteomes" id="UP001249851"/>
    </source>
</evidence>
<keyword evidence="5" id="KW-1185">Reference proteome</keyword>
<dbReference type="InterPro" id="IPR052055">
    <property type="entry name" value="Hepadnavirus_pol/RT"/>
</dbReference>
<dbReference type="InterPro" id="IPR043128">
    <property type="entry name" value="Rev_trsase/Diguanyl_cyclase"/>
</dbReference>
<feature type="region of interest" description="Disordered" evidence="2">
    <location>
        <begin position="1"/>
        <end position="71"/>
    </location>
</feature>
<dbReference type="InterPro" id="IPR043502">
    <property type="entry name" value="DNA/RNA_pol_sf"/>
</dbReference>
<dbReference type="Proteomes" id="UP001249851">
    <property type="component" value="Unassembled WGS sequence"/>
</dbReference>
<keyword evidence="1" id="KW-0175">Coiled coil</keyword>
<sequence>MGKDKQRQSRALRCLEPYNNSPHGRPKDRASGSSGVVHTVHGSSVGSSGRRSKSHGSCSPSSSPAQPPEWAKQLLEQQQANAAELKRLQNELASSSSKVTRKQRARDPEFRFAGNKQQYELNRDVMEKIDEALESLDADERSAKLNEGKDLLLQRNKHILLAEKYGWDTVACYTAEPLATDSDDEKRIRKAVKECKQLRDEKKRSATAKHKAKGGVPRQFTERRVLFDRPAATPPVAGKFHSSREDILHGIADQQLPLAGPMGVDQQTPNSLPSDEHSELHFEANETECGLVSYDNCVELDKLEQNSVVVVKGRLRENIAFWRSIGASQWLLNVLCEGYCLPFVDFPAIKFFPNHKSALCHAEFVSVEISKLLVSGAIVEVLSADLRVCNPLGVAVNSSGKPRLILDLRYVNQHLRSCKFKYEDVRTAADLFHKGDWFFKFDYSSGYHHLEIFPGHTPFLGFSWRVDGHSKFYKFTVLPFGLSTGPYLFTKVQRTLTKHWRSQGIRIFTYLDDGGGADSSFQEAQEVSDLVRRDVKLSGFVANEIKSQWTPAQRGEL</sequence>
<dbReference type="AlphaFoldDB" id="A0AAD9V6B0"/>
<protein>
    <recommendedName>
        <fullName evidence="3">Reverse transcriptase domain-containing protein</fullName>
    </recommendedName>
</protein>
<dbReference type="SUPFAM" id="SSF56672">
    <property type="entry name" value="DNA/RNA polymerases"/>
    <property type="match status" value="1"/>
</dbReference>
<dbReference type="EMBL" id="JARQWQ010000029">
    <property type="protein sequence ID" value="KAK2562325.1"/>
    <property type="molecule type" value="Genomic_DNA"/>
</dbReference>
<gene>
    <name evidence="4" type="ORF">P5673_014598</name>
</gene>
<dbReference type="Gene3D" id="3.30.70.270">
    <property type="match status" value="1"/>
</dbReference>
<evidence type="ECO:0000313" key="4">
    <source>
        <dbReference type="EMBL" id="KAK2562325.1"/>
    </source>
</evidence>
<evidence type="ECO:0000259" key="3">
    <source>
        <dbReference type="Pfam" id="PF00078"/>
    </source>
</evidence>
<reference evidence="4" key="2">
    <citation type="journal article" date="2023" name="Science">
        <title>Genomic signatures of disease resistance in endangered staghorn corals.</title>
        <authorList>
            <person name="Vollmer S.V."/>
            <person name="Selwyn J.D."/>
            <person name="Despard B.A."/>
            <person name="Roesel C.L."/>
        </authorList>
    </citation>
    <scope>NUCLEOTIDE SEQUENCE</scope>
    <source>
        <strain evidence="4">K2</strain>
    </source>
</reference>
<proteinExistence type="predicted"/>
<reference evidence="4" key="1">
    <citation type="journal article" date="2023" name="G3 (Bethesda)">
        <title>Whole genome assembly and annotation of the endangered Caribbean coral Acropora cervicornis.</title>
        <authorList>
            <person name="Selwyn J.D."/>
            <person name="Vollmer S.V."/>
        </authorList>
    </citation>
    <scope>NUCLEOTIDE SEQUENCE</scope>
    <source>
        <strain evidence="4">K2</strain>
    </source>
</reference>